<keyword evidence="5" id="KW-0175">Coiled coil</keyword>
<evidence type="ECO:0000256" key="5">
    <source>
        <dbReference type="SAM" id="Coils"/>
    </source>
</evidence>
<proteinExistence type="predicted"/>
<accession>A0A1B8GCZ0</accession>
<evidence type="ECO:0000256" key="3">
    <source>
        <dbReference type="ARBA" id="ARBA00023163"/>
    </source>
</evidence>
<evidence type="ECO:0000259" key="9">
    <source>
        <dbReference type="PROSITE" id="PS51293"/>
    </source>
</evidence>
<dbReference type="InterPro" id="IPR041984">
    <property type="entry name" value="Rsc8/Ssr1/Ssr2_ZZ"/>
</dbReference>
<dbReference type="InterPro" id="IPR007526">
    <property type="entry name" value="SWIRM"/>
</dbReference>
<reference evidence="10 11" key="1">
    <citation type="submission" date="2016-03" db="EMBL/GenBank/DDBJ databases">
        <title>Comparative genomics of Pseudogymnoascus destructans, the fungus causing white-nose syndrome of bats.</title>
        <authorList>
            <person name="Palmer J.M."/>
            <person name="Drees K.P."/>
            <person name="Foster J.T."/>
            <person name="Lindner D.L."/>
        </authorList>
    </citation>
    <scope>NUCLEOTIDE SEQUENCE [LARGE SCALE GENOMIC DNA]</scope>
    <source>
        <strain evidence="10 11">UAMH 10579</strain>
    </source>
</reference>
<feature type="compositionally biased region" description="Basic and acidic residues" evidence="6">
    <location>
        <begin position="303"/>
        <end position="313"/>
    </location>
</feature>
<evidence type="ECO:0000256" key="1">
    <source>
        <dbReference type="ARBA" id="ARBA00023015"/>
    </source>
</evidence>
<dbReference type="Gene3D" id="1.10.10.10">
    <property type="entry name" value="Winged helix-like DNA-binding domain superfamily/Winged helix DNA-binding domain"/>
    <property type="match status" value="1"/>
</dbReference>
<dbReference type="PROSITE" id="PS51293">
    <property type="entry name" value="SANT"/>
    <property type="match status" value="1"/>
</dbReference>
<dbReference type="FunFam" id="1.10.10.60:FF:000014">
    <property type="entry name" value="SWI/SNF complex subunit SMARCC2 isoform C"/>
    <property type="match status" value="1"/>
</dbReference>
<dbReference type="GO" id="GO:0042393">
    <property type="term" value="F:histone binding"/>
    <property type="evidence" value="ECO:0007669"/>
    <property type="project" value="TreeGrafter"/>
</dbReference>
<sequence>MDSESLSVGSPATTATPNTNAQGQQQGEAGTPVVEGANDAATNDPSATDAETSEPAIKPDTSTSTPAVVSDNPLDAPEGPRPEDTRQDTEMGEAQEDVKDGQQLVTTGEGADTTAATGQVEQTKASIESTAREHLISQTHSIILPSYSTWFDMHQINNIERKALPEFFNNRNRSKTPAVYKDYRDFMINTYRLNPVEYLTVTACRRNLAGDVCAIMRVHAFLEQWGLINYQVDADARPSNVGPPFTGHFRVIADTPRGLQPWNPATDPVITQGKPSADTDAKAKADGKIERNLEIGRNAYEPNGKEVTQKTGDKQANGESATNGAADPSKALDALLKSPIAKVNCYSCGVDCTRVYYHNGKTAPGVTSSGKAKYDVCPNCFLELRLPSNQDSSLYVKIENPSYSKYPDRDAPWNDGELLLLLEGLEKFDDSWQEIAEYVGTRTREECVVKFLQLEIEDKYLDTEPAVNGSTGLGLLGTSGGQLPFNQADNPVMSVMGFLANLTDPAVAAAAAGKSVDAMKKSLRQKLDKDYGGDDASDSKDKQNDAMDIDIHHHETTTTTTTTTTSTTLATATLAGAAARASALATHEEREMTRLVSAVVNTTLQKLDLKLQQFNEMEAIIQEERRELERGRQQLFLDRLTFKKRVRDVQEGLRVAATVGGEEGNRMAQDVMDTGDRLSFQGPGNNDNVQPLSAEGAVSTFEI</sequence>
<evidence type="ECO:0000313" key="11">
    <source>
        <dbReference type="Proteomes" id="UP000091956"/>
    </source>
</evidence>
<dbReference type="PROSITE" id="PS50934">
    <property type="entry name" value="SWIRM"/>
    <property type="match status" value="1"/>
</dbReference>
<feature type="compositionally biased region" description="Polar residues" evidence="6">
    <location>
        <begin position="40"/>
        <end position="50"/>
    </location>
</feature>
<evidence type="ECO:0000256" key="4">
    <source>
        <dbReference type="ARBA" id="ARBA00023242"/>
    </source>
</evidence>
<evidence type="ECO:0000256" key="6">
    <source>
        <dbReference type="SAM" id="MobiDB-lite"/>
    </source>
</evidence>
<feature type="domain" description="Myb-like" evidence="7">
    <location>
        <begin position="405"/>
        <end position="455"/>
    </location>
</feature>
<feature type="domain" description="SWIRM" evidence="8">
    <location>
        <begin position="142"/>
        <end position="239"/>
    </location>
</feature>
<feature type="compositionally biased region" description="Basic and acidic residues" evidence="6">
    <location>
        <begin position="78"/>
        <end position="89"/>
    </location>
</feature>
<keyword evidence="3" id="KW-0804">Transcription</keyword>
<feature type="domain" description="SANT" evidence="9">
    <location>
        <begin position="408"/>
        <end position="459"/>
    </location>
</feature>
<evidence type="ECO:0000259" key="7">
    <source>
        <dbReference type="PROSITE" id="PS50090"/>
    </source>
</evidence>
<dbReference type="CDD" id="cd02336">
    <property type="entry name" value="ZZ_RSC8"/>
    <property type="match status" value="1"/>
</dbReference>
<dbReference type="PANTHER" id="PTHR12802:SF41">
    <property type="entry name" value="BRAHMA ASSOCIATED PROTEIN 155 KDA"/>
    <property type="match status" value="1"/>
</dbReference>
<dbReference type="PANTHER" id="PTHR12802">
    <property type="entry name" value="SWI/SNF COMPLEX-RELATED"/>
    <property type="match status" value="1"/>
</dbReference>
<feature type="region of interest" description="Disordered" evidence="6">
    <location>
        <begin position="294"/>
        <end position="327"/>
    </location>
</feature>
<dbReference type="Proteomes" id="UP000091956">
    <property type="component" value="Unassembled WGS sequence"/>
</dbReference>
<name>A0A1B8GCZ0_9PEZI</name>
<dbReference type="SUPFAM" id="SSF46689">
    <property type="entry name" value="Homeodomain-like"/>
    <property type="match status" value="2"/>
</dbReference>
<dbReference type="GeneID" id="28841418"/>
<keyword evidence="2" id="KW-0238">DNA-binding</keyword>
<dbReference type="STRING" id="342668.A0A1B8GCZ0"/>
<dbReference type="GO" id="GO:0016514">
    <property type="term" value="C:SWI/SNF complex"/>
    <property type="evidence" value="ECO:0007669"/>
    <property type="project" value="TreeGrafter"/>
</dbReference>
<dbReference type="AlphaFoldDB" id="A0A1B8GCZ0"/>
<dbReference type="InterPro" id="IPR009057">
    <property type="entry name" value="Homeodomain-like_sf"/>
</dbReference>
<evidence type="ECO:0000256" key="2">
    <source>
        <dbReference type="ARBA" id="ARBA00023125"/>
    </source>
</evidence>
<dbReference type="Pfam" id="PF00249">
    <property type="entry name" value="Myb_DNA-binding"/>
    <property type="match status" value="1"/>
</dbReference>
<dbReference type="FunFam" id="1.10.10.10:FF:000020">
    <property type="entry name" value="SWI/SNF complex subunit SMARCC2 isoform c"/>
    <property type="match status" value="1"/>
</dbReference>
<evidence type="ECO:0000259" key="8">
    <source>
        <dbReference type="PROSITE" id="PS50934"/>
    </source>
</evidence>
<feature type="region of interest" description="Disordered" evidence="6">
    <location>
        <begin position="528"/>
        <end position="549"/>
    </location>
</feature>
<dbReference type="SMART" id="SM00717">
    <property type="entry name" value="SANT"/>
    <property type="match status" value="1"/>
</dbReference>
<dbReference type="InterPro" id="IPR032451">
    <property type="entry name" value="SMARCC_C"/>
</dbReference>
<dbReference type="PROSITE" id="PS50090">
    <property type="entry name" value="MYB_LIKE"/>
    <property type="match status" value="1"/>
</dbReference>
<keyword evidence="4" id="KW-0539">Nucleus</keyword>
<feature type="region of interest" description="Disordered" evidence="6">
    <location>
        <begin position="266"/>
        <end position="285"/>
    </location>
</feature>
<dbReference type="EMBL" id="KV460251">
    <property type="protein sequence ID" value="OBT93698.1"/>
    <property type="molecule type" value="Genomic_DNA"/>
</dbReference>
<dbReference type="RefSeq" id="XP_018127431.1">
    <property type="nucleotide sequence ID" value="XM_018277460.2"/>
</dbReference>
<feature type="compositionally biased region" description="Low complexity" evidence="6">
    <location>
        <begin position="11"/>
        <end position="27"/>
    </location>
</feature>
<feature type="compositionally biased region" description="Polar residues" evidence="6">
    <location>
        <begin position="1"/>
        <end position="10"/>
    </location>
</feature>
<gene>
    <name evidence="10" type="ORF">VE01_08032</name>
</gene>
<reference evidence="11" key="2">
    <citation type="journal article" date="2018" name="Nat. Commun.">
        <title>Extreme sensitivity to ultraviolet light in the fungal pathogen causing white-nose syndrome of bats.</title>
        <authorList>
            <person name="Palmer J.M."/>
            <person name="Drees K.P."/>
            <person name="Foster J.T."/>
            <person name="Lindner D.L."/>
        </authorList>
    </citation>
    <scope>NUCLEOTIDE SEQUENCE [LARGE SCALE GENOMIC DNA]</scope>
    <source>
        <strain evidence="11">UAMH 10579</strain>
    </source>
</reference>
<evidence type="ECO:0000313" key="10">
    <source>
        <dbReference type="EMBL" id="OBT93698.1"/>
    </source>
</evidence>
<keyword evidence="11" id="KW-1185">Reference proteome</keyword>
<dbReference type="Gene3D" id="1.10.10.60">
    <property type="entry name" value="Homeodomain-like"/>
    <property type="match status" value="1"/>
</dbReference>
<feature type="region of interest" description="Disordered" evidence="6">
    <location>
        <begin position="1"/>
        <end position="103"/>
    </location>
</feature>
<dbReference type="InterPro" id="IPR017884">
    <property type="entry name" value="SANT_dom"/>
</dbReference>
<protein>
    <submittedName>
        <fullName evidence="10">Uncharacterized protein</fullName>
    </submittedName>
</protein>
<dbReference type="InterPro" id="IPR036388">
    <property type="entry name" value="WH-like_DNA-bd_sf"/>
</dbReference>
<dbReference type="Pfam" id="PF04433">
    <property type="entry name" value="SWIRM"/>
    <property type="match status" value="1"/>
</dbReference>
<dbReference type="Pfam" id="PF16495">
    <property type="entry name" value="SWIRM-assoc_1"/>
    <property type="match status" value="1"/>
</dbReference>
<dbReference type="GO" id="GO:0006338">
    <property type="term" value="P:chromatin remodeling"/>
    <property type="evidence" value="ECO:0007669"/>
    <property type="project" value="UniProtKB-ARBA"/>
</dbReference>
<organism evidence="10 11">
    <name type="scientific">Pseudogymnoascus verrucosus</name>
    <dbReference type="NCBI Taxonomy" id="342668"/>
    <lineage>
        <taxon>Eukaryota</taxon>
        <taxon>Fungi</taxon>
        <taxon>Dikarya</taxon>
        <taxon>Ascomycota</taxon>
        <taxon>Pezizomycotina</taxon>
        <taxon>Leotiomycetes</taxon>
        <taxon>Thelebolales</taxon>
        <taxon>Thelebolaceae</taxon>
        <taxon>Pseudogymnoascus</taxon>
    </lineage>
</organism>
<dbReference type="GO" id="GO:0003677">
    <property type="term" value="F:DNA binding"/>
    <property type="evidence" value="ECO:0007669"/>
    <property type="project" value="UniProtKB-KW"/>
</dbReference>
<keyword evidence="1" id="KW-0805">Transcription regulation</keyword>
<feature type="coiled-coil region" evidence="5">
    <location>
        <begin position="604"/>
        <end position="634"/>
    </location>
</feature>
<dbReference type="InterPro" id="IPR001005">
    <property type="entry name" value="SANT/Myb"/>
</dbReference>
<dbReference type="CDD" id="cd00167">
    <property type="entry name" value="SANT"/>
    <property type="match status" value="1"/>
</dbReference>
<dbReference type="OrthoDB" id="118550at2759"/>
<dbReference type="GO" id="GO:0045893">
    <property type="term" value="P:positive regulation of DNA-templated transcription"/>
    <property type="evidence" value="ECO:0007669"/>
    <property type="project" value="TreeGrafter"/>
</dbReference>